<reference evidence="1 2" key="1">
    <citation type="journal article" date="2022" name="New Phytol.">
        <title>Ecological generalism drives hyperdiversity of secondary metabolite gene clusters in xylarialean endophytes.</title>
        <authorList>
            <person name="Franco M.E.E."/>
            <person name="Wisecaver J.H."/>
            <person name="Arnold A.E."/>
            <person name="Ju Y.M."/>
            <person name="Slot J.C."/>
            <person name="Ahrendt S."/>
            <person name="Moore L.P."/>
            <person name="Eastman K.E."/>
            <person name="Scott K."/>
            <person name="Konkel Z."/>
            <person name="Mondo S.J."/>
            <person name="Kuo A."/>
            <person name="Hayes R.D."/>
            <person name="Haridas S."/>
            <person name="Andreopoulos B."/>
            <person name="Riley R."/>
            <person name="LaButti K."/>
            <person name="Pangilinan J."/>
            <person name="Lipzen A."/>
            <person name="Amirebrahimi M."/>
            <person name="Yan J."/>
            <person name="Adam C."/>
            <person name="Keymanesh K."/>
            <person name="Ng V."/>
            <person name="Louie K."/>
            <person name="Northen T."/>
            <person name="Drula E."/>
            <person name="Henrissat B."/>
            <person name="Hsieh H.M."/>
            <person name="Youens-Clark K."/>
            <person name="Lutzoni F."/>
            <person name="Miadlikowska J."/>
            <person name="Eastwood D.C."/>
            <person name="Hamelin R.C."/>
            <person name="Grigoriev I.V."/>
            <person name="U'Ren J.M."/>
        </authorList>
    </citation>
    <scope>NUCLEOTIDE SEQUENCE [LARGE SCALE GENOMIC DNA]</scope>
    <source>
        <strain evidence="1 2">ER1909</strain>
    </source>
</reference>
<proteinExistence type="predicted"/>
<evidence type="ECO:0000313" key="1">
    <source>
        <dbReference type="EMBL" id="KAI6091236.1"/>
    </source>
</evidence>
<gene>
    <name evidence="1" type="ORF">F4821DRAFT_281164</name>
</gene>
<evidence type="ECO:0000313" key="2">
    <source>
        <dbReference type="Proteomes" id="UP001497680"/>
    </source>
</evidence>
<accession>A0ACC0DFS5</accession>
<protein>
    <submittedName>
        <fullName evidence="1">Polyketide synthase</fullName>
    </submittedName>
</protein>
<dbReference type="EMBL" id="MU394287">
    <property type="protein sequence ID" value="KAI6091236.1"/>
    <property type="molecule type" value="Genomic_DNA"/>
</dbReference>
<keyword evidence="2" id="KW-1185">Reference proteome</keyword>
<organism evidence="1 2">
    <name type="scientific">Hypoxylon rubiginosum</name>
    <dbReference type="NCBI Taxonomy" id="110542"/>
    <lineage>
        <taxon>Eukaryota</taxon>
        <taxon>Fungi</taxon>
        <taxon>Dikarya</taxon>
        <taxon>Ascomycota</taxon>
        <taxon>Pezizomycotina</taxon>
        <taxon>Sordariomycetes</taxon>
        <taxon>Xylariomycetidae</taxon>
        <taxon>Xylariales</taxon>
        <taxon>Hypoxylaceae</taxon>
        <taxon>Hypoxylon</taxon>
    </lineage>
</organism>
<comment type="caution">
    <text evidence="1">The sequence shown here is derived from an EMBL/GenBank/DDBJ whole genome shotgun (WGS) entry which is preliminary data.</text>
</comment>
<name>A0ACC0DFS5_9PEZI</name>
<sequence length="1786" mass="194319">MTHDSRRAVAAAVFCPQNKPPKPDYMASIRRYIRTNPLLEPFQQAILDLPNTWGIYAQANADIDALKDGPQHVKCMRDWVADDNIPLPIPEIMSGILALPILTIIQIVQYFQYLQFRDISHSQFLKEIQVGGAQGFCGGQLPALAIAASRDEAEVVQNACISLRIALGIGAYGELGDDPNVPGATTLVLRTKYAGQADEMVAKFPGTHVSAVTDPLSISIVGSVEGLQQLKACAEAEGLPVTQINLRGRVHNPENRDLSAELCQLCSDFSELRLPTSDELQVSVRSNHTGELLHRVPLSHEIVTTTLVKRCEWFTLMQAVSQDLVDMKAGSEKTFAMFGTGRKNCVPSSPFEQNNLIVTKLDVMTTVATTNMPPGQALPADAYPEDAVAIVGAACRLPGAKSIDELWDLVSAGKSRAQELPADRLNGKLSARVGLDNKRSAKDTWYGNFIDDVDAFDNTFFGVSPREALYMDPQQRLLLETAYEALDSSGYLRHHNREDFDNVGCFIGTTYTEYLENTTAYGATAYSATGTIRAFQNGKISYHFGWSGPSEAIDTACSSSLVAIHRACRAIQAGECPMALAGGVNIITGIQNFLDLGKAGFLSPTGQCKPFDQSGDGYCRGDGVGLVFLKSLKQAVADGDDILGVVSGIATNHGGLSSSITVPYSRAQTTLFRNVLQRSGLKPRHVSYVEAHGTGTQVGDPIEIASIREVLGMSQRDENLYLGSIKANVGHSETAAGVGSLMKVIAMMQHREMPPLAGFKTLNPKIPALEPDHLQISRQVLPWEVPFRAAMVNSYGAAGSNAALICCEAPRKDGNLVNDSDMSYPIFLSAANTESLKAYAAKLGTYIQKSTKSASNTSLSLGNLAMTLYERRKHHNVRWVGTASQLNSLTQSLDAGIDNDIFESSTSAKKPVVLAFSGQSKQIIQLDQSWYRWFPRLRFHIDRCDEIIRGLGHPTIIPALFQSEPIDDVVLLQCGTFAMQYASAMCWIDSGLEVQAVVGHSFGELTALTVSGVLSLEDGLKLVSSRASLMKSEWGPERGTMLAVSATPEVTTKLITAVKVADRRAQDSLEIACFNGPKSQVLVGSASDIDIAETIIHQDQQFRDVQHQRVNTSHGFHSVFTEPLLEHLDAVAKTLTFNDPVLPLETCTRDRLERITADIIVEHTRTPVYFSDAVARIEQRLGSCIWIEAGSDSPIIPMAKRAVKNAASHTFLGNKAQTNSNIISTTTATLWREGMSTSFWGFLSPKESGLKPTWLPPYQFQRKHHWLKWIDLVDEERKALTKDGANLQPIPTKLVTRLGTVSESWASQQFAVHTETGRFTDIVSGHAVRGWPLCPASMYMECAVMAAQMVKPEISVKAFKFENISFQGALGLNHSRNVSLIMEGAGEYLAWSFAFSSSSKSDTKARSTTHAKGRFSVTSRADFQLIERMMADRIQHLVTDPRAEKLMETRAYALFSRVVNYADILRGISHITILDSHAVAQIKRPAVTVSDAESTAAKICDTVSLDTFIQVVGLLINSSEACPDGEVFIATGIDSIVMQDCDFSTCDSWTVYAMSVRQGEMEAAGDMLVFNKEGKLVLTGSGVKFSRYPITKLEKLLGSTGSKLESKVAPVKRATADGADVTPLDVGIVPPKNTGDLAERTLVATELGSVVHDASHFAPRLGEAGNSKEDVHTSPLQKTYTPPSDSKESGHEPSAKKGEEKGLDIRLRQRLLELISENCGESLTHVEDSASLQDVGVDSLSVIELGSSVEDSFGVQFSDDDLHLQSTITDILGYLRVNAAQDVAVH</sequence>
<dbReference type="Proteomes" id="UP001497680">
    <property type="component" value="Unassembled WGS sequence"/>
</dbReference>